<evidence type="ECO:0000313" key="2">
    <source>
        <dbReference type="Proteomes" id="UP000179129"/>
    </source>
</evidence>
<protein>
    <submittedName>
        <fullName evidence="1">Uncharacterized protein</fullName>
    </submittedName>
</protein>
<dbReference type="AlphaFoldDB" id="A0A1F5YUS4"/>
<comment type="caution">
    <text evidence="1">The sequence shown here is derived from an EMBL/GenBank/DDBJ whole genome shotgun (WGS) entry which is preliminary data.</text>
</comment>
<evidence type="ECO:0000313" key="1">
    <source>
        <dbReference type="EMBL" id="OGG03642.1"/>
    </source>
</evidence>
<accession>A0A1F5YUS4</accession>
<name>A0A1F5YUS4_9BACT</name>
<proteinExistence type="predicted"/>
<sequence length="75" mass="8545">MQPDKEIEEDWKKVWELRKSMEPNILLLADQLGVRSGLFPAAFSSQRDILQTLVCPRCASEAARVTKEETGPEEQ</sequence>
<organism evidence="1 2">
    <name type="scientific">Candidatus Glassbacteria bacterium RIFCSPLOWO2_12_FULL_58_11</name>
    <dbReference type="NCBI Taxonomy" id="1817867"/>
    <lineage>
        <taxon>Bacteria</taxon>
        <taxon>Candidatus Glassiibacteriota</taxon>
    </lineage>
</organism>
<gene>
    <name evidence="1" type="ORF">A3F83_11495</name>
</gene>
<dbReference type="Proteomes" id="UP000179129">
    <property type="component" value="Unassembled WGS sequence"/>
</dbReference>
<reference evidence="1 2" key="1">
    <citation type="journal article" date="2016" name="Nat. Commun.">
        <title>Thousands of microbial genomes shed light on interconnected biogeochemical processes in an aquifer system.</title>
        <authorList>
            <person name="Anantharaman K."/>
            <person name="Brown C.T."/>
            <person name="Hug L.A."/>
            <person name="Sharon I."/>
            <person name="Castelle C.J."/>
            <person name="Probst A.J."/>
            <person name="Thomas B.C."/>
            <person name="Singh A."/>
            <person name="Wilkins M.J."/>
            <person name="Karaoz U."/>
            <person name="Brodie E.L."/>
            <person name="Williams K.H."/>
            <person name="Hubbard S.S."/>
            <person name="Banfield J.F."/>
        </authorList>
    </citation>
    <scope>NUCLEOTIDE SEQUENCE [LARGE SCALE GENOMIC DNA]</scope>
</reference>
<dbReference type="EMBL" id="MFIX01000137">
    <property type="protein sequence ID" value="OGG03642.1"/>
    <property type="molecule type" value="Genomic_DNA"/>
</dbReference>